<feature type="non-terminal residue" evidence="1">
    <location>
        <position position="581"/>
    </location>
</feature>
<protein>
    <submittedName>
        <fullName evidence="1">Uncharacterized protein</fullName>
    </submittedName>
</protein>
<evidence type="ECO:0000313" key="1">
    <source>
        <dbReference type="EMBL" id="KKL51822.1"/>
    </source>
</evidence>
<feature type="non-terminal residue" evidence="1">
    <location>
        <position position="1"/>
    </location>
</feature>
<organism evidence="1">
    <name type="scientific">marine sediment metagenome</name>
    <dbReference type="NCBI Taxonomy" id="412755"/>
    <lineage>
        <taxon>unclassified sequences</taxon>
        <taxon>metagenomes</taxon>
        <taxon>ecological metagenomes</taxon>
    </lineage>
</organism>
<comment type="caution">
    <text evidence="1">The sequence shown here is derived from an EMBL/GenBank/DDBJ whole genome shotgun (WGS) entry which is preliminary data.</text>
</comment>
<accession>A0A0F9FLA5</accession>
<dbReference type="AlphaFoldDB" id="A0A0F9FLA5"/>
<name>A0A0F9FLA5_9ZZZZ</name>
<reference evidence="1" key="1">
    <citation type="journal article" date="2015" name="Nature">
        <title>Complex archaea that bridge the gap between prokaryotes and eukaryotes.</title>
        <authorList>
            <person name="Spang A."/>
            <person name="Saw J.H."/>
            <person name="Jorgensen S.L."/>
            <person name="Zaremba-Niedzwiedzka K."/>
            <person name="Martijn J."/>
            <person name="Lind A.E."/>
            <person name="van Eijk R."/>
            <person name="Schleper C."/>
            <person name="Guy L."/>
            <person name="Ettema T.J."/>
        </authorList>
    </citation>
    <scope>NUCLEOTIDE SEQUENCE</scope>
</reference>
<proteinExistence type="predicted"/>
<dbReference type="EMBL" id="LAZR01032116">
    <property type="protein sequence ID" value="KKL51822.1"/>
    <property type="molecule type" value="Genomic_DNA"/>
</dbReference>
<gene>
    <name evidence="1" type="ORF">LCGC14_2291650</name>
</gene>
<sequence length="581" mass="65759">ILFMDEKFDDFYDWVNTGDPLWVISSGEAYHASVGNEDGSAIKTVNLPPLANNYFEVYWSNRFNTFFGNAATHDAEIRLWFDDDSVITFGFSPYGDADLSIWYLQATNYEVSLYPNNRQLWTKLVSEIGAGNNRTVSLYYNYTQNSKIKPTSWTLAGTQNIANLSSELANVTIRVNNKQIGSEFNYHWFDDIQIYVDTTSSMVGFDESIIDNINVSYLRSAFNIGGNARINVTSPFYVPVSAALFRDQQKKQLTYTNVFGHIQWQGEAGPLKLSIHGAEFEVEECLKKTQFVDVGQSPVILSTPIRQVQGLVIVDKDAGFVSRGVTAVHLVSFEKADKKVFEARSDSDTFSVVDTNFVTPFVPNIVSNGKDEEMYYKDKWDSIDTDKAHIVIQTGRLDFFAVRYPVNLYEKFNNLTKLNKLEIVTTISAISFGTTGWTNVGGDDGKYWYYLYNYHILDWEVIDKFGRSDLGIGNKTVSTADGSSNSNFYDPVEITVDVVELLKVGKSDWDIATTYSSGDRVINEDILYTYINGTPSSGQEPPDTKWQRTIYDFINYEDTASTDNEFSKLNIIPLIRTTKTK</sequence>